<evidence type="ECO:0000313" key="4">
    <source>
        <dbReference type="EMBL" id="KAJ5200913.1"/>
    </source>
</evidence>
<dbReference type="EMBL" id="JAPQKQ010000004">
    <property type="protein sequence ID" value="KAJ5200913.1"/>
    <property type="molecule type" value="Genomic_DNA"/>
</dbReference>
<dbReference type="PANTHER" id="PTHR24320">
    <property type="entry name" value="RETINOL DEHYDROGENASE"/>
    <property type="match status" value="1"/>
</dbReference>
<evidence type="ECO:0000256" key="2">
    <source>
        <dbReference type="ARBA" id="ARBA00022857"/>
    </source>
</evidence>
<protein>
    <submittedName>
        <fullName evidence="4">Short-chain dehydrogenase/reductase SDR</fullName>
    </submittedName>
</protein>
<dbReference type="PRINTS" id="PR00081">
    <property type="entry name" value="GDHRDH"/>
</dbReference>
<proteinExistence type="inferred from homology"/>
<organism evidence="4 5">
    <name type="scientific">Penicillium cf. viridicatum</name>
    <dbReference type="NCBI Taxonomy" id="2972119"/>
    <lineage>
        <taxon>Eukaryota</taxon>
        <taxon>Fungi</taxon>
        <taxon>Dikarya</taxon>
        <taxon>Ascomycota</taxon>
        <taxon>Pezizomycotina</taxon>
        <taxon>Eurotiomycetes</taxon>
        <taxon>Eurotiomycetidae</taxon>
        <taxon>Eurotiales</taxon>
        <taxon>Aspergillaceae</taxon>
        <taxon>Penicillium</taxon>
    </lineage>
</organism>
<evidence type="ECO:0000256" key="1">
    <source>
        <dbReference type="ARBA" id="ARBA00006484"/>
    </source>
</evidence>
<keyword evidence="5" id="KW-1185">Reference proteome</keyword>
<dbReference type="Gene3D" id="3.40.50.720">
    <property type="entry name" value="NAD(P)-binding Rossmann-like Domain"/>
    <property type="match status" value="1"/>
</dbReference>
<keyword evidence="3" id="KW-0560">Oxidoreductase</keyword>
<name>A0A9W9SW09_9EURO</name>
<keyword evidence="2" id="KW-0521">NADP</keyword>
<comment type="caution">
    <text evidence="4">The sequence shown here is derived from an EMBL/GenBank/DDBJ whole genome shotgun (WGS) entry which is preliminary data.</text>
</comment>
<dbReference type="InterPro" id="IPR036291">
    <property type="entry name" value="NAD(P)-bd_dom_sf"/>
</dbReference>
<accession>A0A9W9SW09</accession>
<comment type="similarity">
    <text evidence="1">Belongs to the short-chain dehydrogenases/reductases (SDR) family.</text>
</comment>
<reference evidence="4" key="1">
    <citation type="submission" date="2022-11" db="EMBL/GenBank/DDBJ databases">
        <authorList>
            <person name="Petersen C."/>
        </authorList>
    </citation>
    <scope>NUCLEOTIDE SEQUENCE</scope>
    <source>
        <strain evidence="4">IBT 20477</strain>
    </source>
</reference>
<dbReference type="InterPro" id="IPR002347">
    <property type="entry name" value="SDR_fam"/>
</dbReference>
<dbReference type="Proteomes" id="UP001150942">
    <property type="component" value="Unassembled WGS sequence"/>
</dbReference>
<evidence type="ECO:0000313" key="5">
    <source>
        <dbReference type="Proteomes" id="UP001150942"/>
    </source>
</evidence>
<dbReference type="PANTHER" id="PTHR24320:SF272">
    <property type="entry name" value="NAD(P)-BINDING ROSSMANN-FOLD SUPERFAMILY PROTEIN"/>
    <property type="match status" value="1"/>
</dbReference>
<dbReference type="SUPFAM" id="SSF51735">
    <property type="entry name" value="NAD(P)-binding Rossmann-fold domains"/>
    <property type="match status" value="1"/>
</dbReference>
<gene>
    <name evidence="4" type="ORF">N7449_005716</name>
</gene>
<dbReference type="OrthoDB" id="191139at2759"/>
<evidence type="ECO:0000256" key="3">
    <source>
        <dbReference type="ARBA" id="ARBA00023002"/>
    </source>
</evidence>
<dbReference type="AlphaFoldDB" id="A0A9W9SW09"/>
<dbReference type="Pfam" id="PF00106">
    <property type="entry name" value="adh_short"/>
    <property type="match status" value="1"/>
</dbReference>
<sequence>MDSHNLLCFSTWARQAPTLPRISTLKAPDARPTALQIIKDEGADGKLAGKVIVITGATSGIGLETARALKTTGATLFLTARNRSKAEKNLAGILEPGRVSLIDLDLDSFASIRAGAKEILAASKGQVNILINGAGVMGIQNRTLTEDSIEAQFSGNYVGFFLLFQLLKEALLASVTPELNSRVVVVASSAHRASTLPSSDNYNFEKSEYNHETAYNNAKLAAVYLANTIERLYGSQGLHATSLHPGAINTDISRNMPPEFLEAIMTNPYILKILKSSQQGAATTVWAAVGKEWEAKGGKYLEDCKEADRGEDDGQTFGAGWVKQTYNPEEEDRLWKDSLKIVGLE</sequence>
<dbReference type="GO" id="GO:0016491">
    <property type="term" value="F:oxidoreductase activity"/>
    <property type="evidence" value="ECO:0007669"/>
    <property type="project" value="UniProtKB-KW"/>
</dbReference>
<reference evidence="4" key="2">
    <citation type="journal article" date="2023" name="IMA Fungus">
        <title>Comparative genomic study of the Penicillium genus elucidates a diverse pangenome and 15 lateral gene transfer events.</title>
        <authorList>
            <person name="Petersen C."/>
            <person name="Sorensen T."/>
            <person name="Nielsen M.R."/>
            <person name="Sondergaard T.E."/>
            <person name="Sorensen J.L."/>
            <person name="Fitzpatrick D.A."/>
            <person name="Frisvad J.C."/>
            <person name="Nielsen K.L."/>
        </authorList>
    </citation>
    <scope>NUCLEOTIDE SEQUENCE</scope>
    <source>
        <strain evidence="4">IBT 20477</strain>
    </source>
</reference>